<evidence type="ECO:0000259" key="7">
    <source>
        <dbReference type="Pfam" id="PF01551"/>
    </source>
</evidence>
<dbReference type="Pfam" id="PF01551">
    <property type="entry name" value="Peptidase_M23"/>
    <property type="match status" value="1"/>
</dbReference>
<keyword evidence="6" id="KW-0482">Metalloprotease</keyword>
<dbReference type="GO" id="GO:0006508">
    <property type="term" value="P:proteolysis"/>
    <property type="evidence" value="ECO:0007669"/>
    <property type="project" value="UniProtKB-KW"/>
</dbReference>
<dbReference type="GO" id="GO:0046872">
    <property type="term" value="F:metal ion binding"/>
    <property type="evidence" value="ECO:0007669"/>
    <property type="project" value="UniProtKB-KW"/>
</dbReference>
<dbReference type="Gene3D" id="3.10.450.350">
    <property type="match status" value="1"/>
</dbReference>
<evidence type="ECO:0000256" key="3">
    <source>
        <dbReference type="ARBA" id="ARBA00022723"/>
    </source>
</evidence>
<dbReference type="CDD" id="cd12797">
    <property type="entry name" value="M23_peptidase"/>
    <property type="match status" value="1"/>
</dbReference>
<dbReference type="GO" id="GO:0004222">
    <property type="term" value="F:metalloendopeptidase activity"/>
    <property type="evidence" value="ECO:0007669"/>
    <property type="project" value="TreeGrafter"/>
</dbReference>
<dbReference type="InterPro" id="IPR050570">
    <property type="entry name" value="Cell_wall_metabolism_enzyme"/>
</dbReference>
<dbReference type="InterPro" id="IPR011055">
    <property type="entry name" value="Dup_hybrid_motif"/>
</dbReference>
<gene>
    <name evidence="8" type="ORF">A2519_07430</name>
</gene>
<dbReference type="InterPro" id="IPR016047">
    <property type="entry name" value="M23ase_b-sheet_dom"/>
</dbReference>
<dbReference type="PANTHER" id="PTHR21666">
    <property type="entry name" value="PEPTIDASE-RELATED"/>
    <property type="match status" value="1"/>
</dbReference>
<comment type="caution">
    <text evidence="8">The sequence shown here is derived from an EMBL/GenBank/DDBJ whole genome shotgun (WGS) entry which is preliminary data.</text>
</comment>
<evidence type="ECO:0000313" key="9">
    <source>
        <dbReference type="Proteomes" id="UP000179243"/>
    </source>
</evidence>
<comment type="cofactor">
    <cofactor evidence="1">
        <name>Zn(2+)</name>
        <dbReference type="ChEBI" id="CHEBI:29105"/>
    </cofactor>
</comment>
<keyword evidence="2" id="KW-0645">Protease</keyword>
<dbReference type="Gene3D" id="2.70.70.10">
    <property type="entry name" value="Glucose Permease (Domain IIA)"/>
    <property type="match status" value="1"/>
</dbReference>
<protein>
    <recommendedName>
        <fullName evidence="7">M23ase beta-sheet core domain-containing protein</fullName>
    </recommendedName>
</protein>
<dbReference type="AlphaFoldDB" id="A0A1F7F7W9"/>
<reference evidence="8 9" key="1">
    <citation type="journal article" date="2016" name="Nat. Commun.">
        <title>Thousands of microbial genomes shed light on interconnected biogeochemical processes in an aquifer system.</title>
        <authorList>
            <person name="Anantharaman K."/>
            <person name="Brown C.T."/>
            <person name="Hug L.A."/>
            <person name="Sharon I."/>
            <person name="Castelle C.J."/>
            <person name="Probst A.J."/>
            <person name="Thomas B.C."/>
            <person name="Singh A."/>
            <person name="Wilkins M.J."/>
            <person name="Karaoz U."/>
            <person name="Brodie E.L."/>
            <person name="Williams K.H."/>
            <person name="Hubbard S.S."/>
            <person name="Banfield J.F."/>
        </authorList>
    </citation>
    <scope>NUCLEOTIDE SEQUENCE [LARGE SCALE GENOMIC DNA]</scope>
</reference>
<keyword evidence="3" id="KW-0479">Metal-binding</keyword>
<dbReference type="Proteomes" id="UP000179243">
    <property type="component" value="Unassembled WGS sequence"/>
</dbReference>
<keyword evidence="4" id="KW-0378">Hydrolase</keyword>
<organism evidence="8 9">
    <name type="scientific">Candidatus Raymondbacteria bacterium RIFOXYD12_FULL_49_13</name>
    <dbReference type="NCBI Taxonomy" id="1817890"/>
    <lineage>
        <taxon>Bacteria</taxon>
        <taxon>Raymondiibacteriota</taxon>
    </lineage>
</organism>
<sequence>MRRFFITGGSTAIGLVVALMAFSSPFDRAPGSVPVIKAAPPRIQGLGAPLGSVVQKDQTLSQILAAQGIKPDRHARIVQTLKGVYATHIFPGQEYKITTTPDSLLTTLTLKSRDRCTVYRVTANDTGLCADSLALPLTKITRSLSGTLESSLYSAISSLGESPELIQAMIDLFSWDINWFFDPREGDHFCLVYEKYYCGEEFMKYGRILAATYVNGDRRFTVYHFNPDSVVNGYFNENGVSAKKAFLKAPLTYHHISSRFSRSRLHPILKVYRPHFAVDYAAATGTPVKAAADGVVTSAGAHGGYGNMLSLRHAGSYNSYYGHLSGFARGIHSGNRVRQGDIIGYVGSTGLATGPHLDYRISLNGRFIDPLKMAPPSLSSVPALFAGAFDEVKEKYRHKLLSGEPAYADK</sequence>
<dbReference type="EMBL" id="MFYX01000102">
    <property type="protein sequence ID" value="OGK02764.1"/>
    <property type="molecule type" value="Genomic_DNA"/>
</dbReference>
<evidence type="ECO:0000256" key="1">
    <source>
        <dbReference type="ARBA" id="ARBA00001947"/>
    </source>
</evidence>
<proteinExistence type="predicted"/>
<evidence type="ECO:0000313" key="8">
    <source>
        <dbReference type="EMBL" id="OGK02764.1"/>
    </source>
</evidence>
<keyword evidence="5" id="KW-0862">Zinc</keyword>
<evidence type="ECO:0000256" key="6">
    <source>
        <dbReference type="ARBA" id="ARBA00023049"/>
    </source>
</evidence>
<dbReference type="SUPFAM" id="SSF51261">
    <property type="entry name" value="Duplicated hybrid motif"/>
    <property type="match status" value="1"/>
</dbReference>
<evidence type="ECO:0000256" key="2">
    <source>
        <dbReference type="ARBA" id="ARBA00022670"/>
    </source>
</evidence>
<dbReference type="PANTHER" id="PTHR21666:SF288">
    <property type="entry name" value="CELL DIVISION PROTEIN YTFB"/>
    <property type="match status" value="1"/>
</dbReference>
<accession>A0A1F7F7W9</accession>
<evidence type="ECO:0000256" key="5">
    <source>
        <dbReference type="ARBA" id="ARBA00022833"/>
    </source>
</evidence>
<name>A0A1F7F7W9_UNCRA</name>
<evidence type="ECO:0000256" key="4">
    <source>
        <dbReference type="ARBA" id="ARBA00022801"/>
    </source>
</evidence>
<feature type="domain" description="M23ase beta-sheet core" evidence="7">
    <location>
        <begin position="274"/>
        <end position="370"/>
    </location>
</feature>